<name>A0A6V7QGZ8_ANACO</name>
<dbReference type="PANTHER" id="PTHR45934:SF2">
    <property type="entry name" value="MONOOXYGENASE 1"/>
    <property type="match status" value="1"/>
</dbReference>
<dbReference type="Gene3D" id="3.50.50.60">
    <property type="entry name" value="FAD/NAD(P)-binding domain"/>
    <property type="match status" value="1"/>
</dbReference>
<dbReference type="InterPro" id="IPR044560">
    <property type="entry name" value="MOase"/>
</dbReference>
<protein>
    <recommendedName>
        <fullName evidence="4">FAD-binding domain-containing protein</fullName>
    </recommendedName>
</protein>
<evidence type="ECO:0000313" key="5">
    <source>
        <dbReference type="EMBL" id="CAD1842187.1"/>
    </source>
</evidence>
<evidence type="ECO:0000256" key="1">
    <source>
        <dbReference type="ARBA" id="ARBA00023002"/>
    </source>
</evidence>
<dbReference type="PRINTS" id="PR00420">
    <property type="entry name" value="RNGMNOXGNASE"/>
</dbReference>
<accession>A0A6V7QGZ8</accession>
<dbReference type="GO" id="GO:0071949">
    <property type="term" value="F:FAD binding"/>
    <property type="evidence" value="ECO:0007669"/>
    <property type="project" value="InterPro"/>
</dbReference>
<dbReference type="AlphaFoldDB" id="A0A6V7QGZ8"/>
<dbReference type="InterPro" id="IPR002938">
    <property type="entry name" value="FAD-bd"/>
</dbReference>
<evidence type="ECO:0000256" key="2">
    <source>
        <dbReference type="ARBA" id="ARBA00023033"/>
    </source>
</evidence>
<proteinExistence type="inferred from homology"/>
<evidence type="ECO:0000256" key="3">
    <source>
        <dbReference type="ARBA" id="ARBA00024018"/>
    </source>
</evidence>
<organism evidence="5">
    <name type="scientific">Ananas comosus var. bracteatus</name>
    <name type="common">red pineapple</name>
    <dbReference type="NCBI Taxonomy" id="296719"/>
    <lineage>
        <taxon>Eukaryota</taxon>
        <taxon>Viridiplantae</taxon>
        <taxon>Streptophyta</taxon>
        <taxon>Embryophyta</taxon>
        <taxon>Tracheophyta</taxon>
        <taxon>Spermatophyta</taxon>
        <taxon>Magnoliopsida</taxon>
        <taxon>Liliopsida</taxon>
        <taxon>Poales</taxon>
        <taxon>Bromeliaceae</taxon>
        <taxon>Bromelioideae</taxon>
        <taxon>Ananas</taxon>
    </lineage>
</organism>
<keyword evidence="1" id="KW-0560">Oxidoreductase</keyword>
<keyword evidence="2" id="KW-0503">Monooxygenase</keyword>
<dbReference type="EMBL" id="LR862135">
    <property type="protein sequence ID" value="CAD1842187.1"/>
    <property type="molecule type" value="Genomic_DNA"/>
</dbReference>
<comment type="similarity">
    <text evidence="3">Belongs to the 3-hydroxybenzoate 6-hydroxylase family.</text>
</comment>
<evidence type="ECO:0000259" key="4">
    <source>
        <dbReference type="Pfam" id="PF01494"/>
    </source>
</evidence>
<feature type="domain" description="FAD-binding" evidence="4">
    <location>
        <begin position="70"/>
        <end position="373"/>
    </location>
</feature>
<dbReference type="SUPFAM" id="SSF51905">
    <property type="entry name" value="FAD/NAD(P)-binding domain"/>
    <property type="match status" value="1"/>
</dbReference>
<dbReference type="InterPro" id="IPR036188">
    <property type="entry name" value="FAD/NAD-bd_sf"/>
</dbReference>
<dbReference type="Pfam" id="PF01494">
    <property type="entry name" value="FAD_binding_3"/>
    <property type="match status" value="1"/>
</dbReference>
<dbReference type="GO" id="GO:0004497">
    <property type="term" value="F:monooxygenase activity"/>
    <property type="evidence" value="ECO:0007669"/>
    <property type="project" value="UniProtKB-KW"/>
</dbReference>
<dbReference type="PANTHER" id="PTHR45934">
    <property type="entry name" value="FAD/NAD(P)-BINDING OXIDOREDUCTASE FAMILY PROTEIN"/>
    <property type="match status" value="1"/>
</dbReference>
<sequence>MDSQGEYQNVVIVGQAYAGWPQLLVFTGSTYCSCYHLRPYLGLFRSRKDDMHVLLLTLLQLLLQIIEQPKGIRCLVLEKAASMRTEGSGIDIFANGWRALDQLRVGTELRAKSIAVTEIREQSLEENRMRVFLCSNVEVRCVRRKDLIEILANNLPANTLRFNCQITAISTDPATSFPVLHTSDGVVIKASKWFSLLQIVIGCDGLNSIVAKSLGLVMPKSFPTWVLRGFTPYPDGHSFGTFFYRIRNKHLFLGRVPVDDRLVHWFIAPMNPFKDLNDLKDPKLIRDFAVELLQKFPSEVIEMVKASDLSSISLRYISYRPPWQLMFNDLWRGTMVLAGDAMHVMGPFLGQGGCASIEDGVVLARCISQKLPADSECTAISDKELHERIEAALSDYVKERKLRVIGLSTNSYLIGSITGTSSWVKKLLCIIILVLFFKDSPLCHSDYDCGKL</sequence>
<gene>
    <name evidence="5" type="ORF">CB5_LOCUS25398</name>
</gene>
<reference evidence="5" key="1">
    <citation type="submission" date="2020-07" db="EMBL/GenBank/DDBJ databases">
        <authorList>
            <person name="Lin J."/>
        </authorList>
    </citation>
    <scope>NUCLEOTIDE SEQUENCE</scope>
</reference>